<dbReference type="PANTHER" id="PTHR31717:SF60">
    <property type="entry name" value="B-BOX TYPE ZINC FINGER FAMILY PROTEIN"/>
    <property type="match status" value="1"/>
</dbReference>
<dbReference type="SMART" id="SM00336">
    <property type="entry name" value="BBOX"/>
    <property type="match status" value="1"/>
</dbReference>
<gene>
    <name evidence="7" type="ORF">Din_014517</name>
</gene>
<organism evidence="7">
    <name type="scientific">Davidia involucrata</name>
    <name type="common">Dove tree</name>
    <dbReference type="NCBI Taxonomy" id="16924"/>
    <lineage>
        <taxon>Eukaryota</taxon>
        <taxon>Viridiplantae</taxon>
        <taxon>Streptophyta</taxon>
        <taxon>Embryophyta</taxon>
        <taxon>Tracheophyta</taxon>
        <taxon>Spermatophyta</taxon>
        <taxon>Magnoliopsida</taxon>
        <taxon>eudicotyledons</taxon>
        <taxon>Gunneridae</taxon>
        <taxon>Pentapetalae</taxon>
        <taxon>asterids</taxon>
        <taxon>Cornales</taxon>
        <taxon>Nyssaceae</taxon>
        <taxon>Davidia</taxon>
    </lineage>
</organism>
<feature type="compositionally biased region" description="Acidic residues" evidence="5">
    <location>
        <begin position="85"/>
        <end position="126"/>
    </location>
</feature>
<sequence>MKSCELCKFPARMYCESDLASLCWDCDAKVHSANFLVARHSRSLLCHACQSPTAWTASGAKLGPTVSVCESCADGRQGRNNNRSEEEESNDDEIDTEDDYEEDDDDEDNEDEDNDVELGGDDEDGDNQVVPWSSTPPPAASSSSSEESSSRFSNGEKDDDIGCSSSQQNNSTPSAVVVARPTGGGEAAFIDSLMRPLKNRRIEPNRSSLVHHGPAGPRSAGIVESLKIFHQQDMTSGNNASAAIVDICKMSKESDGRYFRFL</sequence>
<keyword evidence="3" id="KW-0862">Zinc</keyword>
<evidence type="ECO:0000256" key="2">
    <source>
        <dbReference type="ARBA" id="ARBA00022771"/>
    </source>
</evidence>
<dbReference type="PROSITE" id="PS50119">
    <property type="entry name" value="ZF_BBOX"/>
    <property type="match status" value="1"/>
</dbReference>
<dbReference type="EMBL" id="GHES01014517">
    <property type="protein sequence ID" value="MPA45076.1"/>
    <property type="molecule type" value="Transcribed_RNA"/>
</dbReference>
<dbReference type="InterPro" id="IPR000315">
    <property type="entry name" value="Znf_B-box"/>
</dbReference>
<dbReference type="PANTHER" id="PTHR31717">
    <property type="entry name" value="ZINC FINGER PROTEIN CONSTANS-LIKE 10"/>
    <property type="match status" value="1"/>
</dbReference>
<accession>A0A5B6ZNQ5</accession>
<keyword evidence="1" id="KW-0479">Metal-binding</keyword>
<dbReference type="CDD" id="cd19821">
    <property type="entry name" value="Bbox1_BBX-like"/>
    <property type="match status" value="1"/>
</dbReference>
<feature type="compositionally biased region" description="Polar residues" evidence="5">
    <location>
        <begin position="163"/>
        <end position="174"/>
    </location>
</feature>
<evidence type="ECO:0000256" key="1">
    <source>
        <dbReference type="ARBA" id="ARBA00022723"/>
    </source>
</evidence>
<evidence type="ECO:0000256" key="3">
    <source>
        <dbReference type="ARBA" id="ARBA00022833"/>
    </source>
</evidence>
<dbReference type="GO" id="GO:0008270">
    <property type="term" value="F:zinc ion binding"/>
    <property type="evidence" value="ECO:0007669"/>
    <property type="project" value="UniProtKB-KW"/>
</dbReference>
<dbReference type="InterPro" id="IPR049808">
    <property type="entry name" value="CONSTANS-like_Bbox1"/>
</dbReference>
<feature type="region of interest" description="Disordered" evidence="5">
    <location>
        <begin position="73"/>
        <end position="178"/>
    </location>
</feature>
<evidence type="ECO:0000256" key="4">
    <source>
        <dbReference type="PROSITE-ProRule" id="PRU00024"/>
    </source>
</evidence>
<proteinExistence type="predicted"/>
<dbReference type="Pfam" id="PF00643">
    <property type="entry name" value="zf-B_box"/>
    <property type="match status" value="1"/>
</dbReference>
<feature type="domain" description="B box-type" evidence="6">
    <location>
        <begin position="1"/>
        <end position="45"/>
    </location>
</feature>
<dbReference type="AlphaFoldDB" id="A0A5B6ZNQ5"/>
<protein>
    <submittedName>
        <fullName evidence="7">Putative zinc finger protein CONSTANS-LIKE 4-like</fullName>
    </submittedName>
</protein>
<evidence type="ECO:0000313" key="7">
    <source>
        <dbReference type="EMBL" id="MPA45076.1"/>
    </source>
</evidence>
<evidence type="ECO:0000259" key="6">
    <source>
        <dbReference type="PROSITE" id="PS50119"/>
    </source>
</evidence>
<reference evidence="7" key="1">
    <citation type="submission" date="2019-08" db="EMBL/GenBank/DDBJ databases">
        <title>Reference gene set and small RNA set construction with multiple tissues from Davidia involucrata Baill.</title>
        <authorList>
            <person name="Yang H."/>
            <person name="Zhou C."/>
            <person name="Li G."/>
            <person name="Wang J."/>
            <person name="Gao P."/>
            <person name="Wang M."/>
            <person name="Wang R."/>
            <person name="Zhao Y."/>
        </authorList>
    </citation>
    <scope>NUCLEOTIDE SEQUENCE</scope>
    <source>
        <tissue evidence="7">Mixed with DoveR01_LX</tissue>
    </source>
</reference>
<name>A0A5B6ZNQ5_DAVIN</name>
<keyword evidence="2 4" id="KW-0863">Zinc-finger</keyword>
<evidence type="ECO:0000256" key="5">
    <source>
        <dbReference type="SAM" id="MobiDB-lite"/>
    </source>
</evidence>